<reference evidence="2" key="1">
    <citation type="submission" date="2023-03" db="EMBL/GenBank/DDBJ databases">
        <title>Mating type loci evolution in Malassezia.</title>
        <authorList>
            <person name="Coelho M.A."/>
        </authorList>
    </citation>
    <scope>NUCLEOTIDE SEQUENCE</scope>
    <source>
        <strain evidence="2">CBS 11721</strain>
    </source>
</reference>
<feature type="compositionally biased region" description="Low complexity" evidence="1">
    <location>
        <begin position="76"/>
        <end position="89"/>
    </location>
</feature>
<dbReference type="Proteomes" id="UP001219933">
    <property type="component" value="Chromosome 2"/>
</dbReference>
<dbReference type="PANTHER" id="PTHR28265:SF1">
    <property type="entry name" value="MAINTENANCE OF TELOMERE CAPPING PROTEIN 1"/>
    <property type="match status" value="1"/>
</dbReference>
<organism evidence="2 3">
    <name type="scientific">Malassezia cuniculi</name>
    <dbReference type="NCBI Taxonomy" id="948313"/>
    <lineage>
        <taxon>Eukaryota</taxon>
        <taxon>Fungi</taxon>
        <taxon>Dikarya</taxon>
        <taxon>Basidiomycota</taxon>
        <taxon>Ustilaginomycotina</taxon>
        <taxon>Malasseziomycetes</taxon>
        <taxon>Malasseziales</taxon>
        <taxon>Malasseziaceae</taxon>
        <taxon>Malassezia</taxon>
    </lineage>
</organism>
<dbReference type="InterPro" id="IPR018814">
    <property type="entry name" value="DUF5427"/>
</dbReference>
<dbReference type="AlphaFoldDB" id="A0AAF0JAF2"/>
<name>A0AAF0JAF2_9BASI</name>
<evidence type="ECO:0000256" key="1">
    <source>
        <dbReference type="SAM" id="MobiDB-lite"/>
    </source>
</evidence>
<accession>A0AAF0JAF2</accession>
<feature type="compositionally biased region" description="Basic and acidic residues" evidence="1">
    <location>
        <begin position="125"/>
        <end position="141"/>
    </location>
</feature>
<sequence length="444" mass="47227">MSGTDTRAPSGSRRKQDVDDLLADLNIDVKPASINSTPSRSAHISRTQGSATQRPPVEAQSVLDDLEGMVQRRRYSPSPRAPSGPSMPRISPSVASAAAGTLPVSPEVPRESAPKLASPAPVSPAKRDTETAKVTETKEAAPEAAQGTGWGQWSSLLSSATRIAGQARHELERRAAEIRGEDAQAELSLQQLSERLSKGVRGIVNDANLGKFGQDISAAGRRGWNDILNVVAPPMEAHEMVQVSLSYDVDGIDGVEGIAFRVLMRVLQQVDIHDVTVVRATAAQKTDADTDSKYKLAAAPSRAEGFAAARANIDTLLKTVAVDASGEQAAAACPLIVRIQAFYEEIVAGADGSDWVLGTAPGGERRHVVFLVWLVDPLHRLSHHTTSQAIPAWWLSHSESWVEQSIRDAINSALGVVSQEYVQARVTTFTQAHGGSAADNKASA</sequence>
<dbReference type="Pfam" id="PF10310">
    <property type="entry name" value="DUF5427"/>
    <property type="match status" value="1"/>
</dbReference>
<dbReference type="EMBL" id="CP119878">
    <property type="protein sequence ID" value="WFD34246.1"/>
    <property type="molecule type" value="Genomic_DNA"/>
</dbReference>
<keyword evidence="3" id="KW-1185">Reference proteome</keyword>
<evidence type="ECO:0000313" key="2">
    <source>
        <dbReference type="EMBL" id="WFD34246.1"/>
    </source>
</evidence>
<feature type="region of interest" description="Disordered" evidence="1">
    <location>
        <begin position="30"/>
        <end position="151"/>
    </location>
</feature>
<feature type="compositionally biased region" description="Polar residues" evidence="1">
    <location>
        <begin position="33"/>
        <end position="53"/>
    </location>
</feature>
<evidence type="ECO:0000313" key="3">
    <source>
        <dbReference type="Proteomes" id="UP001219933"/>
    </source>
</evidence>
<gene>
    <name evidence="2" type="ORF">MCUN1_001083</name>
</gene>
<proteinExistence type="predicted"/>
<protein>
    <recommendedName>
        <fullName evidence="4">Maintenance of telomere capping protein 1</fullName>
    </recommendedName>
</protein>
<evidence type="ECO:0008006" key="4">
    <source>
        <dbReference type="Google" id="ProtNLM"/>
    </source>
</evidence>
<dbReference type="PANTHER" id="PTHR28265">
    <property type="entry name" value="MAINTENANCE OF TELOMERE CAPPING PROTEIN 1"/>
    <property type="match status" value="1"/>
</dbReference>